<dbReference type="Proteomes" id="UP000398389">
    <property type="component" value="Unassembled WGS sequence"/>
</dbReference>
<gene>
    <name evidence="4" type="ORF">SAPINGB_P005865</name>
</gene>
<dbReference type="OrthoDB" id="10002170at2759"/>
<name>A0A5E8C1L3_9ASCO</name>
<evidence type="ECO:0000259" key="3">
    <source>
        <dbReference type="Pfam" id="PF09631"/>
    </source>
</evidence>
<accession>A0A5E8C1L3</accession>
<evidence type="ECO:0000313" key="5">
    <source>
        <dbReference type="Proteomes" id="UP000398389"/>
    </source>
</evidence>
<dbReference type="GO" id="GO:0000214">
    <property type="term" value="C:tRNA-intron endonuclease complex"/>
    <property type="evidence" value="ECO:0007669"/>
    <property type="project" value="InterPro"/>
</dbReference>
<protein>
    <recommendedName>
        <fullName evidence="3">tRNA-splicing endonuclease subunit Sen15 domain-containing protein</fullName>
    </recommendedName>
</protein>
<comment type="similarity">
    <text evidence="1">Belongs to the SEN15 family.</text>
</comment>
<dbReference type="RefSeq" id="XP_031856470.1">
    <property type="nucleotide sequence ID" value="XM_032000579.1"/>
</dbReference>
<sequence length="156" mass="18182">MTTQNLTRQDLEEESKYLADLVFKNLRYQQLWTKLETHKITLPIPDSSSSSSKESFYHFTIVSGTPPEKLHHDDPTFTETQQQYTEWVLPSVTEQKWSIREWVQVFNQVELLAQNLSNESLSVLPSVRRMVMACQTNDGTVVYYMINKGIVPPKRN</sequence>
<dbReference type="PANTHER" id="PTHR28518:SF1">
    <property type="entry name" value="TRNA-SPLICING ENDONUCLEASE SUBUNIT SEN15"/>
    <property type="match status" value="1"/>
</dbReference>
<dbReference type="InterPro" id="IPR036167">
    <property type="entry name" value="tRNA_intron_Endo_cat-like_sf"/>
</dbReference>
<dbReference type="PANTHER" id="PTHR28518">
    <property type="entry name" value="TRNA-SPLICING ENDONUCLEASE SUBUNIT SEN15"/>
    <property type="match status" value="1"/>
</dbReference>
<dbReference type="AlphaFoldDB" id="A0A5E8C1L3"/>
<dbReference type="InterPro" id="IPR018593">
    <property type="entry name" value="tRNA-endonuc_su_Sen15"/>
</dbReference>
<keyword evidence="5" id="KW-1185">Reference proteome</keyword>
<evidence type="ECO:0000313" key="4">
    <source>
        <dbReference type="EMBL" id="VVT57779.1"/>
    </source>
</evidence>
<dbReference type="Pfam" id="PF09631">
    <property type="entry name" value="Sen15"/>
    <property type="match status" value="1"/>
</dbReference>
<organism evidence="4 5">
    <name type="scientific">Magnusiomyces paraingens</name>
    <dbReference type="NCBI Taxonomy" id="2606893"/>
    <lineage>
        <taxon>Eukaryota</taxon>
        <taxon>Fungi</taxon>
        <taxon>Dikarya</taxon>
        <taxon>Ascomycota</taxon>
        <taxon>Saccharomycotina</taxon>
        <taxon>Dipodascomycetes</taxon>
        <taxon>Dipodascales</taxon>
        <taxon>Dipodascaceae</taxon>
        <taxon>Magnusiomyces</taxon>
    </lineage>
</organism>
<dbReference type="InterPro" id="IPR011856">
    <property type="entry name" value="tRNA_endonuc-like_dom_sf"/>
</dbReference>
<evidence type="ECO:0000256" key="1">
    <source>
        <dbReference type="ARBA" id="ARBA00006091"/>
    </source>
</evidence>
<dbReference type="Gene3D" id="3.40.1350.10">
    <property type="match status" value="1"/>
</dbReference>
<dbReference type="InterPro" id="IPR042777">
    <property type="entry name" value="Sen15_fungi"/>
</dbReference>
<proteinExistence type="inferred from homology"/>
<dbReference type="SUPFAM" id="SSF53032">
    <property type="entry name" value="tRNA-intron endonuclease catalytic domain-like"/>
    <property type="match status" value="1"/>
</dbReference>
<dbReference type="GO" id="GO:0000213">
    <property type="term" value="F:tRNA-intron lyase activity"/>
    <property type="evidence" value="ECO:0007669"/>
    <property type="project" value="TreeGrafter"/>
</dbReference>
<keyword evidence="2" id="KW-0819">tRNA processing</keyword>
<dbReference type="GeneID" id="43584679"/>
<feature type="domain" description="tRNA-splicing endonuclease subunit Sen15" evidence="3">
    <location>
        <begin position="21"/>
        <end position="156"/>
    </location>
</feature>
<reference evidence="4 5" key="1">
    <citation type="submission" date="2019-09" db="EMBL/GenBank/DDBJ databases">
        <authorList>
            <person name="Brejova B."/>
        </authorList>
    </citation>
    <scope>NUCLEOTIDE SEQUENCE [LARGE SCALE GENOMIC DNA]</scope>
</reference>
<evidence type="ECO:0000256" key="2">
    <source>
        <dbReference type="ARBA" id="ARBA00022694"/>
    </source>
</evidence>
<dbReference type="GO" id="GO:0000379">
    <property type="term" value="P:tRNA-type intron splice site recognition and cleavage"/>
    <property type="evidence" value="ECO:0007669"/>
    <property type="project" value="InterPro"/>
</dbReference>
<dbReference type="EMBL" id="CABVLU010000005">
    <property type="protein sequence ID" value="VVT57779.1"/>
    <property type="molecule type" value="Genomic_DNA"/>
</dbReference>
<dbReference type="GO" id="GO:0003676">
    <property type="term" value="F:nucleic acid binding"/>
    <property type="evidence" value="ECO:0007669"/>
    <property type="project" value="InterPro"/>
</dbReference>